<evidence type="ECO:0000313" key="2">
    <source>
        <dbReference type="Proteomes" id="UP000709295"/>
    </source>
</evidence>
<proteinExistence type="predicted"/>
<organism evidence="1 2">
    <name type="scientific">Phytophthora aleatoria</name>
    <dbReference type="NCBI Taxonomy" id="2496075"/>
    <lineage>
        <taxon>Eukaryota</taxon>
        <taxon>Sar</taxon>
        <taxon>Stramenopiles</taxon>
        <taxon>Oomycota</taxon>
        <taxon>Peronosporomycetes</taxon>
        <taxon>Peronosporales</taxon>
        <taxon>Peronosporaceae</taxon>
        <taxon>Phytophthora</taxon>
    </lineage>
</organism>
<comment type="caution">
    <text evidence="1">The sequence shown here is derived from an EMBL/GenBank/DDBJ whole genome shotgun (WGS) entry which is preliminary data.</text>
</comment>
<gene>
    <name evidence="1" type="ORF">JG688_00010758</name>
</gene>
<feature type="non-terminal residue" evidence="1">
    <location>
        <position position="1"/>
    </location>
</feature>
<name>A0A8J5IE61_9STRA</name>
<reference evidence="1" key="1">
    <citation type="submission" date="2021-01" db="EMBL/GenBank/DDBJ databases">
        <title>Phytophthora aleatoria, a newly-described species from Pinus radiata is distinct from Phytophthora cactorum isolates based on comparative genomics.</title>
        <authorList>
            <person name="Mcdougal R."/>
            <person name="Panda P."/>
            <person name="Williams N."/>
            <person name="Studholme D.J."/>
        </authorList>
    </citation>
    <scope>NUCLEOTIDE SEQUENCE</scope>
    <source>
        <strain evidence="1">NZFS 4037</strain>
    </source>
</reference>
<sequence>FRTGLYEESITIRELVFKDAILPIINLKNVCHSIVELYASTKRVLEGILRLGRIGSAPTFTAVEDFWISKVQGVIYLGLRFYMIDENFQFKSIMLCTHRFVPRYGKRKGGIRRPFKRWIVDFLRDFEFTLRDLYGATSDAGPDVKWMMADGLKLKWQ</sequence>
<evidence type="ECO:0000313" key="1">
    <source>
        <dbReference type="EMBL" id="KAG6957888.1"/>
    </source>
</evidence>
<keyword evidence="2" id="KW-1185">Reference proteome</keyword>
<dbReference type="AlphaFoldDB" id="A0A8J5IE61"/>
<accession>A0A8J5IE61</accession>
<dbReference type="Proteomes" id="UP000709295">
    <property type="component" value="Unassembled WGS sequence"/>
</dbReference>
<protein>
    <submittedName>
        <fullName evidence="1">Uncharacterized protein</fullName>
    </submittedName>
</protein>
<dbReference type="EMBL" id="JAENGY010000702">
    <property type="protein sequence ID" value="KAG6957888.1"/>
    <property type="molecule type" value="Genomic_DNA"/>
</dbReference>